<feature type="region of interest" description="Disordered" evidence="1">
    <location>
        <begin position="252"/>
        <end position="290"/>
    </location>
</feature>
<dbReference type="Proteomes" id="UP000663861">
    <property type="component" value="Unassembled WGS sequence"/>
</dbReference>
<feature type="compositionally biased region" description="Low complexity" evidence="1">
    <location>
        <begin position="31"/>
        <end position="42"/>
    </location>
</feature>
<organism evidence="2 3">
    <name type="scientific">Rhizoctonia solani</name>
    <dbReference type="NCBI Taxonomy" id="456999"/>
    <lineage>
        <taxon>Eukaryota</taxon>
        <taxon>Fungi</taxon>
        <taxon>Dikarya</taxon>
        <taxon>Basidiomycota</taxon>
        <taxon>Agaricomycotina</taxon>
        <taxon>Agaricomycetes</taxon>
        <taxon>Cantharellales</taxon>
        <taxon>Ceratobasidiaceae</taxon>
        <taxon>Rhizoctonia</taxon>
    </lineage>
</organism>
<evidence type="ECO:0000256" key="1">
    <source>
        <dbReference type="SAM" id="MobiDB-lite"/>
    </source>
</evidence>
<gene>
    <name evidence="2" type="ORF">RDB_LOCUS128473</name>
</gene>
<dbReference type="EMBL" id="CAJMWY010003689">
    <property type="protein sequence ID" value="CAE6505095.1"/>
    <property type="molecule type" value="Genomic_DNA"/>
</dbReference>
<reference evidence="2" key="1">
    <citation type="submission" date="2021-01" db="EMBL/GenBank/DDBJ databases">
        <authorList>
            <person name="Kaushik A."/>
        </authorList>
    </citation>
    <scope>NUCLEOTIDE SEQUENCE</scope>
    <source>
        <strain evidence="2">AG4-RS23</strain>
    </source>
</reference>
<protein>
    <submittedName>
        <fullName evidence="2">Uncharacterized protein</fullName>
    </submittedName>
</protein>
<comment type="caution">
    <text evidence="2">The sequence shown here is derived from an EMBL/GenBank/DDBJ whole genome shotgun (WGS) entry which is preliminary data.</text>
</comment>
<proteinExistence type="predicted"/>
<evidence type="ECO:0000313" key="3">
    <source>
        <dbReference type="Proteomes" id="UP000663861"/>
    </source>
</evidence>
<accession>A0A8H3CYQ2</accession>
<dbReference type="AlphaFoldDB" id="A0A8H3CYQ2"/>
<name>A0A8H3CYQ2_9AGAM</name>
<evidence type="ECO:0000313" key="2">
    <source>
        <dbReference type="EMBL" id="CAE6505095.1"/>
    </source>
</evidence>
<feature type="region of interest" description="Disordered" evidence="1">
    <location>
        <begin position="31"/>
        <end position="53"/>
    </location>
</feature>
<sequence>MSTRSRRSGLISPVSGYSVLSEVSIVESISSRHSQRSSTTGSLVSRTPPPAHPDFTYTDAQTSESAFFVHEFQLKKFSVLAERIRKARRETPAVSRIRIRSSQNAGDVRNTLVVLYTCVAAKHRAPPFDSETLISTLKMASNHHLSAIRRIELSISFSIPEWELTVFAELCRRPEPISAEEAEILGMRRFVDISRIREEEQSRRTIQLVNREVGSHELLGQDGTVLRERFVDTAEYTVRYPRLPRCDCRAVRSGGVQSDGSGSESQRQRRRQLRIESGQQSSSPKKETKALSVIPCRIHEVAPRIAEESRALYDQRNNLVERLGRVKQTIATTQKGRPGASVENSLVGASWIRWSA</sequence>